<evidence type="ECO:0000259" key="4">
    <source>
        <dbReference type="Pfam" id="PF00534"/>
    </source>
</evidence>
<dbReference type="InterPro" id="IPR028098">
    <property type="entry name" value="Glyco_trans_4-like_N"/>
</dbReference>
<organism evidence="6 7">
    <name type="scientific">Arthrobacter pigmenti</name>
    <dbReference type="NCBI Taxonomy" id="271432"/>
    <lineage>
        <taxon>Bacteria</taxon>
        <taxon>Bacillati</taxon>
        <taxon>Actinomycetota</taxon>
        <taxon>Actinomycetes</taxon>
        <taxon>Micrococcales</taxon>
        <taxon>Micrococcaceae</taxon>
        <taxon>Arthrobacter</taxon>
    </lineage>
</organism>
<dbReference type="CDD" id="cd03794">
    <property type="entry name" value="GT4_WbuB-like"/>
    <property type="match status" value="1"/>
</dbReference>
<dbReference type="Proteomes" id="UP000547458">
    <property type="component" value="Unassembled WGS sequence"/>
</dbReference>
<dbReference type="InterPro" id="IPR001296">
    <property type="entry name" value="Glyco_trans_1"/>
</dbReference>
<evidence type="ECO:0000259" key="5">
    <source>
        <dbReference type="Pfam" id="PF13579"/>
    </source>
</evidence>
<evidence type="ECO:0000256" key="2">
    <source>
        <dbReference type="ARBA" id="ARBA00022676"/>
    </source>
</evidence>
<dbReference type="SUPFAM" id="SSF53756">
    <property type="entry name" value="UDP-Glycosyltransferase/glycogen phosphorylase"/>
    <property type="match status" value="1"/>
</dbReference>
<dbReference type="Gene3D" id="3.40.50.2000">
    <property type="entry name" value="Glycogen Phosphorylase B"/>
    <property type="match status" value="2"/>
</dbReference>
<accession>A0A846RSJ4</accession>
<keyword evidence="7" id="KW-1185">Reference proteome</keyword>
<keyword evidence="2" id="KW-0328">Glycosyltransferase</keyword>
<feature type="domain" description="Glycosyltransferase subfamily 4-like N-terminal" evidence="5">
    <location>
        <begin position="185"/>
        <end position="359"/>
    </location>
</feature>
<name>A0A846RSJ4_9MICC</name>
<proteinExistence type="predicted"/>
<dbReference type="GO" id="GO:0016757">
    <property type="term" value="F:glycosyltransferase activity"/>
    <property type="evidence" value="ECO:0007669"/>
    <property type="project" value="UniProtKB-KW"/>
</dbReference>
<dbReference type="EMBL" id="JAATJL010000001">
    <property type="protein sequence ID" value="NJC22645.1"/>
    <property type="molecule type" value="Genomic_DNA"/>
</dbReference>
<dbReference type="PANTHER" id="PTHR45947:SF3">
    <property type="entry name" value="SULFOQUINOVOSYL TRANSFERASE SQD2"/>
    <property type="match status" value="1"/>
</dbReference>
<dbReference type="RefSeq" id="WP_342450327.1">
    <property type="nucleotide sequence ID" value="NZ_JAATJL010000001.1"/>
</dbReference>
<comment type="caution">
    <text evidence="6">The sequence shown here is derived from an EMBL/GenBank/DDBJ whole genome shotgun (WGS) entry which is preliminary data.</text>
</comment>
<dbReference type="InterPro" id="IPR050194">
    <property type="entry name" value="Glycosyltransferase_grp1"/>
</dbReference>
<dbReference type="GO" id="GO:1901137">
    <property type="term" value="P:carbohydrate derivative biosynthetic process"/>
    <property type="evidence" value="ECO:0007669"/>
    <property type="project" value="UniProtKB-ARBA"/>
</dbReference>
<evidence type="ECO:0000313" key="6">
    <source>
        <dbReference type="EMBL" id="NJC22645.1"/>
    </source>
</evidence>
<gene>
    <name evidence="6" type="ORF">BJ994_001721</name>
</gene>
<dbReference type="Pfam" id="PF13579">
    <property type="entry name" value="Glyco_trans_4_4"/>
    <property type="match status" value="1"/>
</dbReference>
<evidence type="ECO:0000256" key="3">
    <source>
        <dbReference type="ARBA" id="ARBA00022679"/>
    </source>
</evidence>
<dbReference type="PANTHER" id="PTHR45947">
    <property type="entry name" value="SULFOQUINOVOSYL TRANSFERASE SQD2"/>
    <property type="match status" value="1"/>
</dbReference>
<feature type="domain" description="Glycosyl transferase family 1" evidence="4">
    <location>
        <begin position="380"/>
        <end position="549"/>
    </location>
</feature>
<reference evidence="6 7" key="1">
    <citation type="submission" date="2020-03" db="EMBL/GenBank/DDBJ databases">
        <title>Sequencing the genomes of 1000 actinobacteria strains.</title>
        <authorList>
            <person name="Klenk H.-P."/>
        </authorList>
    </citation>
    <scope>NUCLEOTIDE SEQUENCE [LARGE SCALE GENOMIC DNA]</scope>
    <source>
        <strain evidence="6 7">DSM 16403</strain>
    </source>
</reference>
<sequence length="576" mass="62085">MNLLRNIRLTAATAARHLDDDPVLLLLQLSRRFPARIIQRAVDIASIVARGPLAGAFTAHIRGDSAQRDTILASAYDDGVSGAAAARLADVALAAHDVHRADALLERAGNAPGTRARRRWSDGDMTGAVAELTSAGLHRKAQRLESELRVFRGWTPTLEPVSGYQPRPQTVLHILTNSLPHTGSGYAQRSHSILKAQQELGWNVHAATRLGYPVQVGKLFAEDVDVLNGVTYHRLIPARMPAGFDERLQAQTEALLELALEVRPAVLHTTTHFVNGLVTRAVADVLGIPWVYEVRGQLADTWASTRHDAAKSSERYKLFTECEAAVTRSAALVVTLGEAMKQQILDTGGVRGEVLLCPNAVGDEFLNEPIDSHAARTLLGLPSEGVFVGTVSSLVEYEGLDVLLRAVALVAEERPKVHCLIVGDGVAAPALQQLARELGIASHVIFTGRVPREQAHLCHQALDVFVVPRRNLEVTRTVTPMKPVEAMAAARPVVASNLPALREIVEDGVTGTLVMPEDAEALAAGLKNLMDDDGARVSRSAVAMGAAGRQRVLSERTWERNVLSVLEAYRAMGLTA</sequence>
<evidence type="ECO:0000313" key="7">
    <source>
        <dbReference type="Proteomes" id="UP000547458"/>
    </source>
</evidence>
<dbReference type="AlphaFoldDB" id="A0A846RSJ4"/>
<evidence type="ECO:0000256" key="1">
    <source>
        <dbReference type="ARBA" id="ARBA00021292"/>
    </source>
</evidence>
<protein>
    <recommendedName>
        <fullName evidence="1">D-inositol 3-phosphate glycosyltransferase</fullName>
    </recommendedName>
</protein>
<dbReference type="Pfam" id="PF00534">
    <property type="entry name" value="Glycos_transf_1"/>
    <property type="match status" value="1"/>
</dbReference>
<keyword evidence="3 6" id="KW-0808">Transferase</keyword>